<evidence type="ECO:0000256" key="1">
    <source>
        <dbReference type="SAM" id="SignalP"/>
    </source>
</evidence>
<reference evidence="3 4" key="1">
    <citation type="submission" date="2019-07" db="EMBL/GenBank/DDBJ databases">
        <title>Qingshengfaniella alkalisoli gen. nov., sp. nov., isolated from saline soil.</title>
        <authorList>
            <person name="Xu L."/>
            <person name="Huang X.-X."/>
            <person name="Sun J.-Q."/>
        </authorList>
    </citation>
    <scope>NUCLEOTIDE SEQUENCE [LARGE SCALE GENOMIC DNA]</scope>
    <source>
        <strain evidence="3 4">DSM 27279</strain>
    </source>
</reference>
<dbReference type="Pfam" id="PF09084">
    <property type="entry name" value="NMT1"/>
    <property type="match status" value="1"/>
</dbReference>
<feature type="domain" description="SsuA/THI5-like" evidence="2">
    <location>
        <begin position="78"/>
        <end position="283"/>
    </location>
</feature>
<evidence type="ECO:0000313" key="3">
    <source>
        <dbReference type="EMBL" id="TSH90729.1"/>
    </source>
</evidence>
<dbReference type="SUPFAM" id="SSF53850">
    <property type="entry name" value="Periplasmic binding protein-like II"/>
    <property type="match status" value="1"/>
</dbReference>
<dbReference type="Proteomes" id="UP000318405">
    <property type="component" value="Unassembled WGS sequence"/>
</dbReference>
<sequence>MAGSTGCCNAPSSTEFSTMNPFRKRLHRLVAALTFSLAAAGAHAQAELPRLPVTVFGAPSQSVWIPSLIQHLGLDRKHGFELVVTQKPSKVAYTDFATGNDPVCYCAAIAAVARFKQQGADITLLWNIFNFETDVVVRDPALKSLEQLRGKTLQTDTITGSWALSRWFLQARGLDESTLTIQSTSARGAGALAELQLGRVDALLVNPTESAAAVAQGRGELHAIPVFDQTVWQQVSGTDFVPSITLGVASSWIEDPANQDLARRFYAANREAAAFIREQPAEAARLVAQDSRLDPESMESVLRRYRDLIRIEPLRRHLDTVALLTQKLLPEGGQLPRPLTDAELDTFVSTFDPEM</sequence>
<dbReference type="InterPro" id="IPR015168">
    <property type="entry name" value="SsuA/THI5"/>
</dbReference>
<accession>A0A556ACX4</accession>
<dbReference type="AlphaFoldDB" id="A0A556ACX4"/>
<keyword evidence="4" id="KW-1185">Reference proteome</keyword>
<feature type="signal peptide" evidence="1">
    <location>
        <begin position="1"/>
        <end position="44"/>
    </location>
</feature>
<name>A0A556ACX4_9BURK</name>
<evidence type="ECO:0000313" key="4">
    <source>
        <dbReference type="Proteomes" id="UP000318405"/>
    </source>
</evidence>
<proteinExistence type="predicted"/>
<dbReference type="OrthoDB" id="8674481at2"/>
<comment type="caution">
    <text evidence="3">The sequence shown here is derived from an EMBL/GenBank/DDBJ whole genome shotgun (WGS) entry which is preliminary data.</text>
</comment>
<protein>
    <submittedName>
        <fullName evidence="3">ABC transporter substrate-binding protein</fullName>
    </submittedName>
</protein>
<dbReference type="PANTHER" id="PTHR30024">
    <property type="entry name" value="ALIPHATIC SULFONATES-BINDING PROTEIN-RELATED"/>
    <property type="match status" value="1"/>
</dbReference>
<gene>
    <name evidence="3" type="ORF">FOZ76_23390</name>
</gene>
<organism evidence="3 4">
    <name type="scientific">Verticiella sediminum</name>
    <dbReference type="NCBI Taxonomy" id="1247510"/>
    <lineage>
        <taxon>Bacteria</taxon>
        <taxon>Pseudomonadati</taxon>
        <taxon>Pseudomonadota</taxon>
        <taxon>Betaproteobacteria</taxon>
        <taxon>Burkholderiales</taxon>
        <taxon>Alcaligenaceae</taxon>
        <taxon>Verticiella</taxon>
    </lineage>
</organism>
<dbReference type="Gene3D" id="3.40.190.10">
    <property type="entry name" value="Periplasmic binding protein-like II"/>
    <property type="match status" value="2"/>
</dbReference>
<keyword evidence="1" id="KW-0732">Signal</keyword>
<dbReference type="EMBL" id="VLTJ01000039">
    <property type="protein sequence ID" value="TSH90729.1"/>
    <property type="molecule type" value="Genomic_DNA"/>
</dbReference>
<feature type="chain" id="PRO_5021837119" evidence="1">
    <location>
        <begin position="45"/>
        <end position="355"/>
    </location>
</feature>
<evidence type="ECO:0000259" key="2">
    <source>
        <dbReference type="Pfam" id="PF09084"/>
    </source>
</evidence>